<proteinExistence type="predicted"/>
<evidence type="ECO:0000259" key="1">
    <source>
        <dbReference type="PROSITE" id="PS50296"/>
    </source>
</evidence>
<dbReference type="GO" id="GO:0001731">
    <property type="term" value="P:formation of translation preinitiation complex"/>
    <property type="evidence" value="ECO:0007669"/>
    <property type="project" value="InterPro"/>
</dbReference>
<dbReference type="CDD" id="cd11608">
    <property type="entry name" value="eIF2D_C"/>
    <property type="match status" value="1"/>
</dbReference>
<dbReference type="PANTHER" id="PTHR12217:SF4">
    <property type="entry name" value="EUKARYOTIC TRANSLATION INITIATION FACTOR 2D"/>
    <property type="match status" value="1"/>
</dbReference>
<dbReference type="Gene3D" id="3.10.400.20">
    <property type="match status" value="1"/>
</dbReference>
<dbReference type="Pfam" id="PF01253">
    <property type="entry name" value="SUI1"/>
    <property type="match status" value="1"/>
</dbReference>
<name>A0A0N5CK57_THECL</name>
<dbReference type="GO" id="GO:0003743">
    <property type="term" value="F:translation initiation factor activity"/>
    <property type="evidence" value="ECO:0007669"/>
    <property type="project" value="InterPro"/>
</dbReference>
<dbReference type="OrthoDB" id="199771at2759"/>
<evidence type="ECO:0000313" key="2">
    <source>
        <dbReference type="EMBL" id="VDM95412.1"/>
    </source>
</evidence>
<protein>
    <submittedName>
        <fullName evidence="4">SUI1 domain-containing protein</fullName>
    </submittedName>
</protein>
<feature type="domain" description="SUI1" evidence="1">
    <location>
        <begin position="494"/>
        <end position="567"/>
    </location>
</feature>
<dbReference type="InterPro" id="IPR039757">
    <property type="entry name" value="EIF2D"/>
</dbReference>
<dbReference type="WBParaSite" id="TCLT_0000044001-mRNA-1">
    <property type="protein sequence ID" value="TCLT_0000044001-mRNA-1"/>
    <property type="gene ID" value="TCLT_0000044001"/>
</dbReference>
<dbReference type="CDD" id="cd21156">
    <property type="entry name" value="PUA_eIF2d-like"/>
    <property type="match status" value="1"/>
</dbReference>
<dbReference type="EMBL" id="UYYF01000031">
    <property type="protein sequence ID" value="VDM95412.1"/>
    <property type="molecule type" value="Genomic_DNA"/>
</dbReference>
<dbReference type="SUPFAM" id="SSF55159">
    <property type="entry name" value="eIF1-like"/>
    <property type="match status" value="1"/>
</dbReference>
<dbReference type="InterPro" id="IPR001950">
    <property type="entry name" value="SUI1"/>
</dbReference>
<dbReference type="InterPro" id="IPR057429">
    <property type="entry name" value="WH_eIF2D"/>
</dbReference>
<dbReference type="OMA" id="MFLKPYR"/>
<dbReference type="Pfam" id="PF25304">
    <property type="entry name" value="WHD_eIF2D"/>
    <property type="match status" value="1"/>
</dbReference>
<dbReference type="SUPFAM" id="SSF88697">
    <property type="entry name" value="PUA domain-like"/>
    <property type="match status" value="1"/>
</dbReference>
<reference evidence="2 3" key="2">
    <citation type="submission" date="2018-11" db="EMBL/GenBank/DDBJ databases">
        <authorList>
            <consortium name="Pathogen Informatics"/>
        </authorList>
    </citation>
    <scope>NUCLEOTIDE SEQUENCE [LARGE SCALE GENOMIC DNA]</scope>
</reference>
<reference evidence="4" key="1">
    <citation type="submission" date="2017-02" db="UniProtKB">
        <authorList>
            <consortium name="WormBaseParasite"/>
        </authorList>
    </citation>
    <scope>IDENTIFICATION</scope>
</reference>
<dbReference type="InterPro" id="IPR036877">
    <property type="entry name" value="SUI1_dom_sf"/>
</dbReference>
<dbReference type="Gene3D" id="3.30.780.10">
    <property type="entry name" value="SUI1-like domain"/>
    <property type="match status" value="1"/>
</dbReference>
<dbReference type="InterPro" id="IPR039759">
    <property type="entry name" value="eIF2D_SUI1"/>
</dbReference>
<dbReference type="PROSITE" id="PS50296">
    <property type="entry name" value="SUI1"/>
    <property type="match status" value="1"/>
</dbReference>
<keyword evidence="3" id="KW-1185">Reference proteome</keyword>
<organism evidence="4">
    <name type="scientific">Thelazia callipaeda</name>
    <name type="common">Oriental eyeworm</name>
    <name type="synonym">Parasitic nematode</name>
    <dbReference type="NCBI Taxonomy" id="103827"/>
    <lineage>
        <taxon>Eukaryota</taxon>
        <taxon>Metazoa</taxon>
        <taxon>Ecdysozoa</taxon>
        <taxon>Nematoda</taxon>
        <taxon>Chromadorea</taxon>
        <taxon>Rhabditida</taxon>
        <taxon>Spirurina</taxon>
        <taxon>Spiruromorpha</taxon>
        <taxon>Thelazioidea</taxon>
        <taxon>Thelaziidae</taxon>
        <taxon>Thelazia</taxon>
    </lineage>
</organism>
<sequence>MFRKPFTRRSEVSLRNTEKLVALLPLQLISLLIVEGKTLLSDLPTPIDGITTKSSISLVRVVCHDGSFASVFTFEKEPLLFYFPNNKILFPTVYLTRKAPETFPVLVINRLVFEKLQNGADLFLQGVIRPLRKTKEFGKHEPIAISVQTSSNEIWGPVAVGYSLISSMEMIASGMQGPGVRVVHFYADYLWLVLGAKMGSLTQPLTVTVNESSTIPTFTINKSFDKEFPPLGNLVLEDNESVSDSTEPWNKISEQEQQISVLISKEEQSDREAKSLNSVEILLKRCFLAALKYRVTKKKQLPLDIGEFYSCYLLPCVPSNQRIDLKKTEYKKFSTFIKSINEGKDGPVISLTASKKKSDMISKVNWEHPLLKNFKLTDERIHDIAADEKLIHIDEYLSVTELVLAIFQGYGKGDLVDKTQAREVIITYIKYKNPTRKGELIVPVDPILVSLLPSSAPLDWNTLIQIVLSKMTKTYKIIWTDGRQLIRKSRLPKIVFKIESRSGNKQVTLVNNLSVFGIDHKRFCQKIQAIVAAGACVVDSAIDCEGPQILVQGNQIFFISNILLKYGIEKKYMTGLELIPKKQQQLCC</sequence>
<dbReference type="Proteomes" id="UP000276776">
    <property type="component" value="Unassembled WGS sequence"/>
</dbReference>
<dbReference type="AlphaFoldDB" id="A0A0N5CK57"/>
<evidence type="ECO:0000313" key="3">
    <source>
        <dbReference type="Proteomes" id="UP000276776"/>
    </source>
</evidence>
<dbReference type="PANTHER" id="PTHR12217">
    <property type="entry name" value="EUKARYOTIC TRANSLATION INITIATION FACTOR 2D"/>
    <property type="match status" value="1"/>
</dbReference>
<dbReference type="STRING" id="103827.A0A0N5CK57"/>
<dbReference type="InterPro" id="IPR015947">
    <property type="entry name" value="PUA-like_sf"/>
</dbReference>
<dbReference type="PROSITE" id="PS50890">
    <property type="entry name" value="PUA"/>
    <property type="match status" value="1"/>
</dbReference>
<accession>A0A0N5CK57</accession>
<dbReference type="Pfam" id="PF26292">
    <property type="entry name" value="PUA_elF2D"/>
    <property type="match status" value="1"/>
</dbReference>
<evidence type="ECO:0000313" key="4">
    <source>
        <dbReference type="WBParaSite" id="TCLT_0000044001-mRNA-1"/>
    </source>
</evidence>
<gene>
    <name evidence="2" type="ORF">TCLT_LOCUS441</name>
</gene>
<dbReference type="InterPro" id="IPR048248">
    <property type="entry name" value="PUA_eIF2d-like"/>
</dbReference>